<feature type="domain" description="Bet v I/Major latex protein" evidence="4">
    <location>
        <begin position="2"/>
        <end position="87"/>
    </location>
</feature>
<evidence type="ECO:0000256" key="2">
    <source>
        <dbReference type="ARBA" id="ARBA00022821"/>
    </source>
</evidence>
<dbReference type="EMBL" id="AWUE01015328">
    <property type="protein sequence ID" value="OMO98558.1"/>
    <property type="molecule type" value="Genomic_DNA"/>
</dbReference>
<dbReference type="GO" id="GO:0006952">
    <property type="term" value="P:defense response"/>
    <property type="evidence" value="ECO:0007669"/>
    <property type="project" value="UniProtKB-KW"/>
</dbReference>
<dbReference type="PANTHER" id="PTHR31213:SF17">
    <property type="entry name" value="MAJOR ALLERGEN PRU AR 1-LIKE"/>
    <property type="match status" value="1"/>
</dbReference>
<dbReference type="InterPro" id="IPR050279">
    <property type="entry name" value="Plant_def-hormone_signal"/>
</dbReference>
<dbReference type="Proteomes" id="UP000187203">
    <property type="component" value="Unassembled WGS sequence"/>
</dbReference>
<dbReference type="GO" id="GO:0038023">
    <property type="term" value="F:signaling receptor activity"/>
    <property type="evidence" value="ECO:0007669"/>
    <property type="project" value="InterPro"/>
</dbReference>
<comment type="caution">
    <text evidence="5">The sequence shown here is derived from an EMBL/GenBank/DDBJ whole genome shotgun (WGS) entry which is preliminary data.</text>
</comment>
<keyword evidence="6" id="KW-1185">Reference proteome</keyword>
<evidence type="ECO:0000313" key="6">
    <source>
        <dbReference type="Proteomes" id="UP000187203"/>
    </source>
</evidence>
<evidence type="ECO:0000259" key="4">
    <source>
        <dbReference type="Pfam" id="PF00407"/>
    </source>
</evidence>
<dbReference type="GO" id="GO:0010427">
    <property type="term" value="F:abscisic acid binding"/>
    <property type="evidence" value="ECO:0007669"/>
    <property type="project" value="InterPro"/>
</dbReference>
<dbReference type="PRINTS" id="PR00634">
    <property type="entry name" value="BETALLERGEN"/>
</dbReference>
<accession>A0A1R3JUR3</accession>
<dbReference type="OrthoDB" id="1626478at2759"/>
<dbReference type="GO" id="GO:0005634">
    <property type="term" value="C:nucleus"/>
    <property type="evidence" value="ECO:0007669"/>
    <property type="project" value="TreeGrafter"/>
</dbReference>
<dbReference type="CDD" id="cd07816">
    <property type="entry name" value="Bet_v1-like"/>
    <property type="match status" value="1"/>
</dbReference>
<evidence type="ECO:0000313" key="5">
    <source>
        <dbReference type="EMBL" id="OMO98558.1"/>
    </source>
</evidence>
<evidence type="ECO:0000256" key="3">
    <source>
        <dbReference type="ARBA" id="ARBA00023265"/>
    </source>
</evidence>
<dbReference type="Pfam" id="PF00407">
    <property type="entry name" value="Bet_v_1"/>
    <property type="match status" value="1"/>
</dbReference>
<dbReference type="InterPro" id="IPR023393">
    <property type="entry name" value="START-like_dom_sf"/>
</dbReference>
<comment type="similarity">
    <text evidence="1">Belongs to the BetVI family.</text>
</comment>
<dbReference type="FunFam" id="3.30.530.20:FF:000007">
    <property type="entry name" value="Major pollen allergen Bet v 1-A"/>
    <property type="match status" value="1"/>
</dbReference>
<dbReference type="AlphaFoldDB" id="A0A1R3JUR3"/>
<dbReference type="GO" id="GO:0009738">
    <property type="term" value="P:abscisic acid-activated signaling pathway"/>
    <property type="evidence" value="ECO:0007669"/>
    <property type="project" value="InterPro"/>
</dbReference>
<dbReference type="Gene3D" id="3.30.530.20">
    <property type="match status" value="1"/>
</dbReference>
<keyword evidence="2" id="KW-0611">Plant defense</keyword>
<dbReference type="GO" id="GO:0004864">
    <property type="term" value="F:protein phosphatase inhibitor activity"/>
    <property type="evidence" value="ECO:0007669"/>
    <property type="project" value="InterPro"/>
</dbReference>
<dbReference type="GO" id="GO:0005737">
    <property type="term" value="C:cytoplasm"/>
    <property type="evidence" value="ECO:0007669"/>
    <property type="project" value="TreeGrafter"/>
</dbReference>
<dbReference type="InterPro" id="IPR000916">
    <property type="entry name" value="Bet_v_I/MLP"/>
</dbReference>
<gene>
    <name evidence="5" type="ORF">COLO4_13810</name>
</gene>
<protein>
    <recommendedName>
        <fullName evidence="4">Bet v I/Major latex protein domain-containing protein</fullName>
    </recommendedName>
</protein>
<evidence type="ECO:0000256" key="1">
    <source>
        <dbReference type="ARBA" id="ARBA00009744"/>
    </source>
</evidence>
<name>A0A1R3JUR3_9ROSI</name>
<keyword evidence="3" id="KW-0568">Pathogenesis-related protein</keyword>
<proteinExistence type="inferred from homology"/>
<dbReference type="InterPro" id="IPR024949">
    <property type="entry name" value="Bet_v_I_allergen"/>
</dbReference>
<reference evidence="6" key="1">
    <citation type="submission" date="2013-09" db="EMBL/GenBank/DDBJ databases">
        <title>Corchorus olitorius genome sequencing.</title>
        <authorList>
            <person name="Alam M."/>
            <person name="Haque M.S."/>
            <person name="Islam M.S."/>
            <person name="Emdad E.M."/>
            <person name="Islam M.M."/>
            <person name="Ahmed B."/>
            <person name="Halim A."/>
            <person name="Hossen Q.M.M."/>
            <person name="Hossain M.Z."/>
            <person name="Ahmed R."/>
            <person name="Khan M.M."/>
            <person name="Islam R."/>
            <person name="Rashid M.M."/>
            <person name="Khan S.A."/>
            <person name="Rahman M.S."/>
            <person name="Alam M."/>
            <person name="Yahiya A.S."/>
            <person name="Khan M.S."/>
            <person name="Azam M.S."/>
            <person name="Haque T."/>
            <person name="Lashkar M.Z.H."/>
            <person name="Akhand A.I."/>
            <person name="Morshed G."/>
            <person name="Roy S."/>
            <person name="Uddin K.S."/>
            <person name="Rabeya T."/>
            <person name="Hossain A.S."/>
            <person name="Chowdhury A."/>
            <person name="Snigdha A.R."/>
            <person name="Mortoza M.S."/>
            <person name="Matin S.A."/>
            <person name="Hoque S.M.E."/>
            <person name="Islam M.K."/>
            <person name="Roy D.K."/>
            <person name="Haider R."/>
            <person name="Moosa M.M."/>
            <person name="Elias S.M."/>
            <person name="Hasan A.M."/>
            <person name="Jahan S."/>
            <person name="Shafiuddin M."/>
            <person name="Mahmood N."/>
            <person name="Shommy N.S."/>
        </authorList>
    </citation>
    <scope>NUCLEOTIDE SEQUENCE [LARGE SCALE GENOMIC DNA]</scope>
    <source>
        <strain evidence="6">cv. O-4</strain>
    </source>
</reference>
<organism evidence="5 6">
    <name type="scientific">Corchorus olitorius</name>
    <dbReference type="NCBI Taxonomy" id="93759"/>
    <lineage>
        <taxon>Eukaryota</taxon>
        <taxon>Viridiplantae</taxon>
        <taxon>Streptophyta</taxon>
        <taxon>Embryophyta</taxon>
        <taxon>Tracheophyta</taxon>
        <taxon>Spermatophyta</taxon>
        <taxon>Magnoliopsida</taxon>
        <taxon>eudicotyledons</taxon>
        <taxon>Gunneridae</taxon>
        <taxon>Pentapetalae</taxon>
        <taxon>rosids</taxon>
        <taxon>malvids</taxon>
        <taxon>Malvales</taxon>
        <taxon>Malvaceae</taxon>
        <taxon>Grewioideae</taxon>
        <taxon>Apeibeae</taxon>
        <taxon>Corchorus</taxon>
    </lineage>
</organism>
<dbReference type="SUPFAM" id="SSF55961">
    <property type="entry name" value="Bet v1-like"/>
    <property type="match status" value="1"/>
</dbReference>
<dbReference type="PANTHER" id="PTHR31213">
    <property type="entry name" value="OS08G0374000 PROTEIN-RELATED"/>
    <property type="match status" value="1"/>
</dbReference>
<dbReference type="STRING" id="93759.A0A1R3JUR3"/>
<sequence length="100" mass="11082">MGISTFTEEFVSPVPAQKLFKALALDNDKLLPQLIPQAIKSIETIQGDGGSGPQLKHLKQRIDGIDKEKMTFSYTFIEGDALIDKVESISHEIKIILKTL</sequence>